<dbReference type="InterPro" id="IPR036188">
    <property type="entry name" value="FAD/NAD-bd_sf"/>
</dbReference>
<evidence type="ECO:0000256" key="2">
    <source>
        <dbReference type="ARBA" id="ARBA00022630"/>
    </source>
</evidence>
<dbReference type="Proteomes" id="UP001500280">
    <property type="component" value="Unassembled WGS sequence"/>
</dbReference>
<evidence type="ECO:0000256" key="3">
    <source>
        <dbReference type="ARBA" id="ARBA00022827"/>
    </source>
</evidence>
<dbReference type="PRINTS" id="PR00420">
    <property type="entry name" value="RNGMNOXGNASE"/>
</dbReference>
<evidence type="ECO:0000256" key="1">
    <source>
        <dbReference type="ARBA" id="ARBA00001974"/>
    </source>
</evidence>
<dbReference type="InterPro" id="IPR002938">
    <property type="entry name" value="FAD-bd"/>
</dbReference>
<dbReference type="PANTHER" id="PTHR43004:SF19">
    <property type="entry name" value="BINDING MONOOXYGENASE, PUTATIVE (JCVI)-RELATED"/>
    <property type="match status" value="1"/>
</dbReference>
<dbReference type="SUPFAM" id="SSF51905">
    <property type="entry name" value="FAD/NAD(P)-binding domain"/>
    <property type="match status" value="1"/>
</dbReference>
<reference evidence="5 6" key="1">
    <citation type="journal article" date="2019" name="Int. J. Syst. Evol. Microbiol.">
        <title>The Global Catalogue of Microorganisms (GCM) 10K type strain sequencing project: providing services to taxonomists for standard genome sequencing and annotation.</title>
        <authorList>
            <consortium name="The Broad Institute Genomics Platform"/>
            <consortium name="The Broad Institute Genome Sequencing Center for Infectious Disease"/>
            <person name="Wu L."/>
            <person name="Ma J."/>
        </authorList>
    </citation>
    <scope>NUCLEOTIDE SEQUENCE [LARGE SCALE GENOMIC DNA]</scope>
    <source>
        <strain evidence="5 6">JCM 14307</strain>
    </source>
</reference>
<evidence type="ECO:0000259" key="4">
    <source>
        <dbReference type="Pfam" id="PF01494"/>
    </source>
</evidence>
<keyword evidence="6" id="KW-1185">Reference proteome</keyword>
<comment type="cofactor">
    <cofactor evidence="1">
        <name>FAD</name>
        <dbReference type="ChEBI" id="CHEBI:57692"/>
    </cofactor>
</comment>
<gene>
    <name evidence="5" type="ORF">GCM10009745_65880</name>
</gene>
<evidence type="ECO:0000313" key="5">
    <source>
        <dbReference type="EMBL" id="GAA1708821.1"/>
    </source>
</evidence>
<dbReference type="PANTHER" id="PTHR43004">
    <property type="entry name" value="TRK SYSTEM POTASSIUM UPTAKE PROTEIN"/>
    <property type="match status" value="1"/>
</dbReference>
<sequence length="388" mass="40771">MLGEAAMNVEVVVVGAGPVGLATAVALRQNGHEVAVVDKLAAGANTSRAAVIHAGTMDVLESIGVTKSLLATGLPLPQFAIRDGDKLLAGFGFRSLRTNHPYTLTIPQTVTEAVLLERLEELGGSVLRPRSAVGLTQDANGAQVTLDTGDVINAQYVVAADGVRSTIRELVGIAMPIGTPMLSASLIDVRIDGGLRTDEVTLYFAQAGVLVVAPFADGSFRLVAATPDAPEHPDVAYAQQLVDVRGPKSERPIVTDIVWGSRFRVYERVADRYREGRVLLAGDAAHTHSPVGGQGMNLGLRDAVRLGGALSTALTSGDESELDAYVVQGRAEAVEVVALAHRLTRVANAPRLLRPLRNLILGRVGRSESAKQRVAQRIAGLAGSRDEG</sequence>
<organism evidence="5 6">
    <name type="scientific">Kribbella yunnanensis</name>
    <dbReference type="NCBI Taxonomy" id="190194"/>
    <lineage>
        <taxon>Bacteria</taxon>
        <taxon>Bacillati</taxon>
        <taxon>Actinomycetota</taxon>
        <taxon>Actinomycetes</taxon>
        <taxon>Propionibacteriales</taxon>
        <taxon>Kribbellaceae</taxon>
        <taxon>Kribbella</taxon>
    </lineage>
</organism>
<keyword evidence="3" id="KW-0274">FAD</keyword>
<comment type="caution">
    <text evidence="5">The sequence shown here is derived from an EMBL/GenBank/DDBJ whole genome shotgun (WGS) entry which is preliminary data.</text>
</comment>
<dbReference type="Pfam" id="PF01494">
    <property type="entry name" value="FAD_binding_3"/>
    <property type="match status" value="1"/>
</dbReference>
<protein>
    <submittedName>
        <fullName evidence="5">NAD(P)/FAD-dependent oxidoreductase</fullName>
    </submittedName>
</protein>
<dbReference type="Gene3D" id="3.50.50.60">
    <property type="entry name" value="FAD/NAD(P)-binding domain"/>
    <property type="match status" value="1"/>
</dbReference>
<accession>A0ABN2IP93</accession>
<feature type="domain" description="FAD-binding" evidence="4">
    <location>
        <begin position="9"/>
        <end position="338"/>
    </location>
</feature>
<keyword evidence="2" id="KW-0285">Flavoprotein</keyword>
<dbReference type="EMBL" id="BAAANF010000022">
    <property type="protein sequence ID" value="GAA1708821.1"/>
    <property type="molecule type" value="Genomic_DNA"/>
</dbReference>
<name>A0ABN2IP93_9ACTN</name>
<dbReference type="InterPro" id="IPR050641">
    <property type="entry name" value="RIFMO-like"/>
</dbReference>
<evidence type="ECO:0000313" key="6">
    <source>
        <dbReference type="Proteomes" id="UP001500280"/>
    </source>
</evidence>
<proteinExistence type="predicted"/>
<dbReference type="Gene3D" id="3.30.70.2450">
    <property type="match status" value="1"/>
</dbReference>